<accession>A0AAW2RWV1</accession>
<organism evidence="1">
    <name type="scientific">Sesamum radiatum</name>
    <name type="common">Black benniseed</name>
    <dbReference type="NCBI Taxonomy" id="300843"/>
    <lineage>
        <taxon>Eukaryota</taxon>
        <taxon>Viridiplantae</taxon>
        <taxon>Streptophyta</taxon>
        <taxon>Embryophyta</taxon>
        <taxon>Tracheophyta</taxon>
        <taxon>Spermatophyta</taxon>
        <taxon>Magnoliopsida</taxon>
        <taxon>eudicotyledons</taxon>
        <taxon>Gunneridae</taxon>
        <taxon>Pentapetalae</taxon>
        <taxon>asterids</taxon>
        <taxon>lamiids</taxon>
        <taxon>Lamiales</taxon>
        <taxon>Pedaliaceae</taxon>
        <taxon>Sesamum</taxon>
    </lineage>
</organism>
<comment type="caution">
    <text evidence="1">The sequence shown here is derived from an EMBL/GenBank/DDBJ whole genome shotgun (WGS) entry which is preliminary data.</text>
</comment>
<sequence>MAEALPEDACPRHLLTSLATPAARLSSPGFSAAQRIPTSPGRNSCRGITAILSPSRLLRWSSLPLRNCLASFPLLRSLLMGGRRCIFIIYHA</sequence>
<reference evidence="1" key="2">
    <citation type="journal article" date="2024" name="Plant">
        <title>Genomic evolution and insights into agronomic trait innovations of Sesamum species.</title>
        <authorList>
            <person name="Miao H."/>
            <person name="Wang L."/>
            <person name="Qu L."/>
            <person name="Liu H."/>
            <person name="Sun Y."/>
            <person name="Le M."/>
            <person name="Wang Q."/>
            <person name="Wei S."/>
            <person name="Zheng Y."/>
            <person name="Lin W."/>
            <person name="Duan Y."/>
            <person name="Cao H."/>
            <person name="Xiong S."/>
            <person name="Wang X."/>
            <person name="Wei L."/>
            <person name="Li C."/>
            <person name="Ma Q."/>
            <person name="Ju M."/>
            <person name="Zhao R."/>
            <person name="Li G."/>
            <person name="Mu C."/>
            <person name="Tian Q."/>
            <person name="Mei H."/>
            <person name="Zhang T."/>
            <person name="Gao T."/>
            <person name="Zhang H."/>
        </authorList>
    </citation>
    <scope>NUCLEOTIDE SEQUENCE</scope>
    <source>
        <strain evidence="1">G02</strain>
    </source>
</reference>
<name>A0AAW2RWV1_SESRA</name>
<protein>
    <submittedName>
        <fullName evidence="1">Uncharacterized protein</fullName>
    </submittedName>
</protein>
<gene>
    <name evidence="1" type="ORF">Sradi_2872800</name>
</gene>
<dbReference type="AlphaFoldDB" id="A0AAW2RWV1"/>
<evidence type="ECO:0000313" key="1">
    <source>
        <dbReference type="EMBL" id="KAL0384785.1"/>
    </source>
</evidence>
<reference evidence="1" key="1">
    <citation type="submission" date="2020-06" db="EMBL/GenBank/DDBJ databases">
        <authorList>
            <person name="Li T."/>
            <person name="Hu X."/>
            <person name="Zhang T."/>
            <person name="Song X."/>
            <person name="Zhang H."/>
            <person name="Dai N."/>
            <person name="Sheng W."/>
            <person name="Hou X."/>
            <person name="Wei L."/>
        </authorList>
    </citation>
    <scope>NUCLEOTIDE SEQUENCE</scope>
    <source>
        <strain evidence="1">G02</strain>
        <tissue evidence="1">Leaf</tissue>
    </source>
</reference>
<dbReference type="EMBL" id="JACGWJ010000012">
    <property type="protein sequence ID" value="KAL0384785.1"/>
    <property type="molecule type" value="Genomic_DNA"/>
</dbReference>
<proteinExistence type="predicted"/>